<evidence type="ECO:0000259" key="7">
    <source>
        <dbReference type="PROSITE" id="PS50240"/>
    </source>
</evidence>
<evidence type="ECO:0000313" key="8">
    <source>
        <dbReference type="EMBL" id="CBY24735.1"/>
    </source>
</evidence>
<comment type="similarity">
    <text evidence="5">Belongs to the peptidase S1 family. CLIP subfamily.</text>
</comment>
<name>E4XJU9_OIKDI</name>
<dbReference type="GO" id="GO:0004252">
    <property type="term" value="F:serine-type endopeptidase activity"/>
    <property type="evidence" value="ECO:0007669"/>
    <property type="project" value="InterPro"/>
</dbReference>
<dbReference type="Gene3D" id="2.40.10.10">
    <property type="entry name" value="Trypsin-like serine proteases"/>
    <property type="match status" value="1"/>
</dbReference>
<evidence type="ECO:0000313" key="9">
    <source>
        <dbReference type="Proteomes" id="UP000001307"/>
    </source>
</evidence>
<dbReference type="InterPro" id="IPR001254">
    <property type="entry name" value="Trypsin_dom"/>
</dbReference>
<keyword evidence="2 6" id="KW-0378">Hydrolase</keyword>
<dbReference type="PRINTS" id="PR00722">
    <property type="entry name" value="CHYMOTRYPSIN"/>
</dbReference>
<feature type="domain" description="Peptidase S1" evidence="7">
    <location>
        <begin position="86"/>
        <end position="324"/>
    </location>
</feature>
<organism evidence="8">
    <name type="scientific">Oikopleura dioica</name>
    <name type="common">Tunicate</name>
    <dbReference type="NCBI Taxonomy" id="34765"/>
    <lineage>
        <taxon>Eukaryota</taxon>
        <taxon>Metazoa</taxon>
        <taxon>Chordata</taxon>
        <taxon>Tunicata</taxon>
        <taxon>Appendicularia</taxon>
        <taxon>Copelata</taxon>
        <taxon>Oikopleuridae</taxon>
        <taxon>Oikopleura</taxon>
    </lineage>
</organism>
<evidence type="ECO:0000256" key="4">
    <source>
        <dbReference type="ARBA" id="ARBA00023157"/>
    </source>
</evidence>
<dbReference type="PROSITE" id="PS00134">
    <property type="entry name" value="TRYPSIN_HIS"/>
    <property type="match status" value="1"/>
</dbReference>
<accession>E4XJU9</accession>
<dbReference type="SMART" id="SM00020">
    <property type="entry name" value="Tryp_SPc"/>
    <property type="match status" value="1"/>
</dbReference>
<dbReference type="GO" id="GO:0005615">
    <property type="term" value="C:extracellular space"/>
    <property type="evidence" value="ECO:0007669"/>
    <property type="project" value="TreeGrafter"/>
</dbReference>
<proteinExistence type="inferred from homology"/>
<evidence type="ECO:0000256" key="6">
    <source>
        <dbReference type="RuleBase" id="RU363034"/>
    </source>
</evidence>
<sequence>MGGFGEDFSEKVAWDIETSSETADGASNIRDKGYLDPGHWCDQQSVDIDGENKFNLDTLNFRHQLESSDLERSFTHFTTTVQKDRIIGGENAQKNAWRWIGYFYGCGSTLIANDWALTAAHCCTIPAWYFRGKDLCFGRDERGVAAPQEQCAEIVELIQHPEYDRSETVLNDICLIRLGKKLQYTQTVEPSCLPRMGASLSEKDTKDIDCFVAGWGYREEGQASSLPSILQEAYTQVDNNGNVINYYRRNEMSCFGHTDGTRDACQGDSGGPLVCLEESEKIPGRKNPVLRGVVSWGEGCAKYEKPGVYARLSNYVDWIQETIIEKAKSSNPTCMLPEKVFDINKENVVVDCAWDSCSVHYADWIPSLRKLTCNTLTRKYTEAKITTTIDCAPDPGPGNNVFSSCGPLTSFYDVDLQNLNVKCTKKACKITSKDKKLHVPNVTVVKCARGKYTFSGDNIKAHRVGTTTKVCGAFYDRFPELDNTEIKVNCKPNACFLSSGDAFQIQPTNKVLCKKKVWMTNNKPIGKETISFKIQTFEQFDDEPRSLSAGVENGVCGKLSVWAFVVKKTKKDLRARGAKVVCSPSAMPSKWTCQIYCPPKNGGQAKKTGIVMSCKKNNWLPASLPAAKFEC</sequence>
<keyword evidence="4" id="KW-1015">Disulfide bond</keyword>
<dbReference type="EMBL" id="FN653062">
    <property type="protein sequence ID" value="CBY24735.1"/>
    <property type="molecule type" value="Genomic_DNA"/>
</dbReference>
<dbReference type="InterPro" id="IPR018114">
    <property type="entry name" value="TRYPSIN_HIS"/>
</dbReference>
<dbReference type="InterPro" id="IPR009003">
    <property type="entry name" value="Peptidase_S1_PA"/>
</dbReference>
<dbReference type="OrthoDB" id="9448935at2759"/>
<dbReference type="Proteomes" id="UP000001307">
    <property type="component" value="Unassembled WGS sequence"/>
</dbReference>
<dbReference type="PROSITE" id="PS50240">
    <property type="entry name" value="TRYPSIN_DOM"/>
    <property type="match status" value="1"/>
</dbReference>
<dbReference type="InterPro" id="IPR001314">
    <property type="entry name" value="Peptidase_S1A"/>
</dbReference>
<dbReference type="InParanoid" id="E4XJU9"/>
<dbReference type="InterPro" id="IPR033116">
    <property type="entry name" value="TRYPSIN_SER"/>
</dbReference>
<dbReference type="PANTHER" id="PTHR24264">
    <property type="entry name" value="TRYPSIN-RELATED"/>
    <property type="match status" value="1"/>
</dbReference>
<dbReference type="InterPro" id="IPR043504">
    <property type="entry name" value="Peptidase_S1_PA_chymotrypsin"/>
</dbReference>
<keyword evidence="3 6" id="KW-0720">Serine protease</keyword>
<dbReference type="CDD" id="cd00190">
    <property type="entry name" value="Tryp_SPc"/>
    <property type="match status" value="1"/>
</dbReference>
<keyword evidence="9" id="KW-1185">Reference proteome</keyword>
<protein>
    <recommendedName>
        <fullName evidence="7">Peptidase S1 domain-containing protein</fullName>
    </recommendedName>
</protein>
<keyword evidence="1 6" id="KW-0645">Protease</keyword>
<evidence type="ECO:0000256" key="5">
    <source>
        <dbReference type="ARBA" id="ARBA00024195"/>
    </source>
</evidence>
<dbReference type="InterPro" id="IPR050127">
    <property type="entry name" value="Serine_Proteases_S1"/>
</dbReference>
<dbReference type="FunFam" id="2.40.10.10:FF:000002">
    <property type="entry name" value="Transmembrane protease serine"/>
    <property type="match status" value="1"/>
</dbReference>
<dbReference type="GO" id="GO:0006508">
    <property type="term" value="P:proteolysis"/>
    <property type="evidence" value="ECO:0007669"/>
    <property type="project" value="UniProtKB-KW"/>
</dbReference>
<evidence type="ECO:0000256" key="3">
    <source>
        <dbReference type="ARBA" id="ARBA00022825"/>
    </source>
</evidence>
<dbReference type="Pfam" id="PF00089">
    <property type="entry name" value="Trypsin"/>
    <property type="match status" value="1"/>
</dbReference>
<gene>
    <name evidence="8" type="ORF">GSOID_T00012905001</name>
</gene>
<evidence type="ECO:0000256" key="2">
    <source>
        <dbReference type="ARBA" id="ARBA00022801"/>
    </source>
</evidence>
<dbReference type="PROSITE" id="PS00135">
    <property type="entry name" value="TRYPSIN_SER"/>
    <property type="match status" value="1"/>
</dbReference>
<dbReference type="PANTHER" id="PTHR24264:SF54">
    <property type="entry name" value="PEPTIDASE S1 DOMAIN-CONTAINING PROTEIN"/>
    <property type="match status" value="1"/>
</dbReference>
<reference evidence="8" key="1">
    <citation type="journal article" date="2010" name="Science">
        <title>Plasticity of animal genome architecture unmasked by rapid evolution of a pelagic tunicate.</title>
        <authorList>
            <person name="Denoeud F."/>
            <person name="Henriet S."/>
            <person name="Mungpakdee S."/>
            <person name="Aury J.M."/>
            <person name="Da Silva C."/>
            <person name="Brinkmann H."/>
            <person name="Mikhaleva J."/>
            <person name="Olsen L.C."/>
            <person name="Jubin C."/>
            <person name="Canestro C."/>
            <person name="Bouquet J.M."/>
            <person name="Danks G."/>
            <person name="Poulain J."/>
            <person name="Campsteijn C."/>
            <person name="Adamski M."/>
            <person name="Cross I."/>
            <person name="Yadetie F."/>
            <person name="Muffato M."/>
            <person name="Louis A."/>
            <person name="Butcher S."/>
            <person name="Tsagkogeorga G."/>
            <person name="Konrad A."/>
            <person name="Singh S."/>
            <person name="Jensen M.F."/>
            <person name="Cong E.H."/>
            <person name="Eikeseth-Otteraa H."/>
            <person name="Noel B."/>
            <person name="Anthouard V."/>
            <person name="Porcel B.M."/>
            <person name="Kachouri-Lafond R."/>
            <person name="Nishino A."/>
            <person name="Ugolini M."/>
            <person name="Chourrout P."/>
            <person name="Nishida H."/>
            <person name="Aasland R."/>
            <person name="Huzurbazar S."/>
            <person name="Westhof E."/>
            <person name="Delsuc F."/>
            <person name="Lehrach H."/>
            <person name="Reinhardt R."/>
            <person name="Weissenbach J."/>
            <person name="Roy S.W."/>
            <person name="Artiguenave F."/>
            <person name="Postlethwait J.H."/>
            <person name="Manak J.R."/>
            <person name="Thompson E.M."/>
            <person name="Jaillon O."/>
            <person name="Du Pasquier L."/>
            <person name="Boudinot P."/>
            <person name="Liberles D.A."/>
            <person name="Volff J.N."/>
            <person name="Philippe H."/>
            <person name="Lenhard B."/>
            <person name="Roest Crollius H."/>
            <person name="Wincker P."/>
            <person name="Chourrout D."/>
        </authorList>
    </citation>
    <scope>NUCLEOTIDE SEQUENCE [LARGE SCALE GENOMIC DNA]</scope>
</reference>
<dbReference type="AlphaFoldDB" id="E4XJU9"/>
<evidence type="ECO:0000256" key="1">
    <source>
        <dbReference type="ARBA" id="ARBA00022670"/>
    </source>
</evidence>
<dbReference type="SUPFAM" id="SSF50494">
    <property type="entry name" value="Trypsin-like serine proteases"/>
    <property type="match status" value="1"/>
</dbReference>